<protein>
    <submittedName>
        <fullName evidence="3">Uncharacterized protein</fullName>
    </submittedName>
</protein>
<keyword evidence="4" id="KW-1185">Reference proteome</keyword>
<feature type="transmembrane region" description="Helical" evidence="2">
    <location>
        <begin position="167"/>
        <end position="187"/>
    </location>
</feature>
<organism evidence="3 4">
    <name type="scientific">Natrinema salifodinae</name>
    <dbReference type="NCBI Taxonomy" id="1202768"/>
    <lineage>
        <taxon>Archaea</taxon>
        <taxon>Methanobacteriati</taxon>
        <taxon>Methanobacteriota</taxon>
        <taxon>Stenosarchaea group</taxon>
        <taxon>Halobacteria</taxon>
        <taxon>Halobacteriales</taxon>
        <taxon>Natrialbaceae</taxon>
        <taxon>Natrinema</taxon>
    </lineage>
</organism>
<reference evidence="4" key="1">
    <citation type="submission" date="2016-10" db="EMBL/GenBank/DDBJ databases">
        <authorList>
            <person name="Varghese N."/>
        </authorList>
    </citation>
    <scope>NUCLEOTIDE SEQUENCE [LARGE SCALE GENOMIC DNA]</scope>
    <source>
        <strain evidence="4">CGMCC 1.12284</strain>
    </source>
</reference>
<keyword evidence="2" id="KW-0812">Transmembrane</keyword>
<dbReference type="Proteomes" id="UP000183275">
    <property type="component" value="Unassembled WGS sequence"/>
</dbReference>
<sequence>MRLTPSRFHTSSTGTTEEGTGESKTGSGVTFVYEPREERSESGADSDDGDRASELLPATDTELLAVLDDLDTPVTVDELADELIGPRRPPIETWAGVHERLCRHRLPALDASGALSFDESQGLIERSTASPDRASETETPRFVPAIVALISFGAVFGAAAFVSTSLLVALTVTLLTSTFAAWIVPAFV</sequence>
<feature type="compositionally biased region" description="Low complexity" evidence="1">
    <location>
        <begin position="10"/>
        <end position="28"/>
    </location>
</feature>
<dbReference type="RefSeq" id="WP_074854667.1">
    <property type="nucleotide sequence ID" value="NZ_FOIS01000002.1"/>
</dbReference>
<dbReference type="AlphaFoldDB" id="A0A1I0NCB4"/>
<evidence type="ECO:0000313" key="3">
    <source>
        <dbReference type="EMBL" id="SEV98997.1"/>
    </source>
</evidence>
<dbReference type="EMBL" id="FOIS01000002">
    <property type="protein sequence ID" value="SEV98997.1"/>
    <property type="molecule type" value="Genomic_DNA"/>
</dbReference>
<dbReference type="eggNOG" id="arCOG03828">
    <property type="taxonomic scope" value="Archaea"/>
</dbReference>
<feature type="region of interest" description="Disordered" evidence="1">
    <location>
        <begin position="1"/>
        <end position="53"/>
    </location>
</feature>
<keyword evidence="2" id="KW-1133">Transmembrane helix</keyword>
<keyword evidence="2" id="KW-0472">Membrane</keyword>
<evidence type="ECO:0000313" key="4">
    <source>
        <dbReference type="Proteomes" id="UP000183275"/>
    </source>
</evidence>
<proteinExistence type="predicted"/>
<evidence type="ECO:0000256" key="2">
    <source>
        <dbReference type="SAM" id="Phobius"/>
    </source>
</evidence>
<gene>
    <name evidence="3" type="ORF">SAMN05216285_1582</name>
</gene>
<dbReference type="OrthoDB" id="186576at2157"/>
<evidence type="ECO:0000256" key="1">
    <source>
        <dbReference type="SAM" id="MobiDB-lite"/>
    </source>
</evidence>
<feature type="transmembrane region" description="Helical" evidence="2">
    <location>
        <begin position="142"/>
        <end position="161"/>
    </location>
</feature>
<accession>A0A1I0NCB4</accession>
<name>A0A1I0NCB4_9EURY</name>